<dbReference type="InterPro" id="IPR005905">
    <property type="entry name" value="D_ala_D_ala"/>
</dbReference>
<evidence type="ECO:0000256" key="17">
    <source>
        <dbReference type="ARBA" id="ARBA00047614"/>
    </source>
</evidence>
<gene>
    <name evidence="18 23" type="primary">ddl</name>
    <name evidence="23" type="ORF">NCTC13294_01733</name>
</gene>
<comment type="cofactor">
    <cofactor evidence="20">
        <name>Mg(2+)</name>
        <dbReference type="ChEBI" id="CHEBI:18420"/>
    </cofactor>
    <cofactor evidence="20">
        <name>Mn(2+)</name>
        <dbReference type="ChEBI" id="CHEBI:29035"/>
    </cofactor>
    <text evidence="20">Binds 2 magnesium or manganese ions per subunit.</text>
</comment>
<keyword evidence="11 21" id="KW-0067">ATP-binding</keyword>
<feature type="binding site" evidence="20">
    <location>
        <position position="272"/>
    </location>
    <ligand>
        <name>Mg(2+)</name>
        <dbReference type="ChEBI" id="CHEBI:18420"/>
        <label>2</label>
    </ligand>
</feature>
<feature type="binding site" evidence="20">
    <location>
        <position position="270"/>
    </location>
    <ligand>
        <name>Mg(2+)</name>
        <dbReference type="ChEBI" id="CHEBI:18420"/>
        <label>2</label>
    </ligand>
</feature>
<dbReference type="EC" id="6.3.2.4" evidence="6 18"/>
<evidence type="ECO:0000256" key="5">
    <source>
        <dbReference type="ARBA" id="ARBA00010871"/>
    </source>
</evidence>
<feature type="active site" evidence="19">
    <location>
        <position position="281"/>
    </location>
</feature>
<evidence type="ECO:0000256" key="18">
    <source>
        <dbReference type="HAMAP-Rule" id="MF_00047"/>
    </source>
</evidence>
<comment type="function">
    <text evidence="2 18">Cell wall formation.</text>
</comment>
<accession>A0A381EBL2</accession>
<keyword evidence="12 20" id="KW-0460">Magnesium</keyword>
<evidence type="ECO:0000259" key="22">
    <source>
        <dbReference type="PROSITE" id="PS50975"/>
    </source>
</evidence>
<dbReference type="InterPro" id="IPR011761">
    <property type="entry name" value="ATP-grasp"/>
</dbReference>
<comment type="catalytic activity">
    <reaction evidence="17 18">
        <text>2 D-alanine + ATP = D-alanyl-D-alanine + ADP + phosphate + H(+)</text>
        <dbReference type="Rhea" id="RHEA:11224"/>
        <dbReference type="ChEBI" id="CHEBI:15378"/>
        <dbReference type="ChEBI" id="CHEBI:30616"/>
        <dbReference type="ChEBI" id="CHEBI:43474"/>
        <dbReference type="ChEBI" id="CHEBI:57416"/>
        <dbReference type="ChEBI" id="CHEBI:57822"/>
        <dbReference type="ChEBI" id="CHEBI:456216"/>
        <dbReference type="EC" id="6.3.2.4"/>
    </reaction>
</comment>
<dbReference type="Proteomes" id="UP000254572">
    <property type="component" value="Unassembled WGS sequence"/>
</dbReference>
<comment type="cofactor">
    <cofactor evidence="1">
        <name>Mn(2+)</name>
        <dbReference type="ChEBI" id="CHEBI:29035"/>
    </cofactor>
</comment>
<keyword evidence="7 18" id="KW-0963">Cytoplasm</keyword>
<dbReference type="PROSITE" id="PS50975">
    <property type="entry name" value="ATP_GRASP"/>
    <property type="match status" value="1"/>
</dbReference>
<name>A0A381EBL2_9GAMM</name>
<evidence type="ECO:0000256" key="21">
    <source>
        <dbReference type="PROSITE-ProRule" id="PRU00409"/>
    </source>
</evidence>
<evidence type="ECO:0000256" key="10">
    <source>
        <dbReference type="ARBA" id="ARBA00022741"/>
    </source>
</evidence>
<dbReference type="Gene3D" id="3.30.470.20">
    <property type="entry name" value="ATP-grasp fold, B domain"/>
    <property type="match status" value="1"/>
</dbReference>
<evidence type="ECO:0000313" key="24">
    <source>
        <dbReference type="Proteomes" id="UP000254572"/>
    </source>
</evidence>
<dbReference type="InterPro" id="IPR013815">
    <property type="entry name" value="ATP_grasp_subdomain_1"/>
</dbReference>
<evidence type="ECO:0000256" key="15">
    <source>
        <dbReference type="ARBA" id="ARBA00023211"/>
    </source>
</evidence>
<evidence type="ECO:0000256" key="12">
    <source>
        <dbReference type="ARBA" id="ARBA00022842"/>
    </source>
</evidence>
<dbReference type="GO" id="GO:0008360">
    <property type="term" value="P:regulation of cell shape"/>
    <property type="evidence" value="ECO:0007669"/>
    <property type="project" value="UniProtKB-KW"/>
</dbReference>
<dbReference type="OrthoDB" id="9813261at2"/>
<evidence type="ECO:0000256" key="4">
    <source>
        <dbReference type="ARBA" id="ARBA00004752"/>
    </source>
</evidence>
<dbReference type="EMBL" id="UFUW01000001">
    <property type="protein sequence ID" value="SUX24177.1"/>
    <property type="molecule type" value="Genomic_DNA"/>
</dbReference>
<dbReference type="HAMAP" id="MF_00047">
    <property type="entry name" value="Dala_Dala_lig"/>
    <property type="match status" value="1"/>
</dbReference>
<keyword evidence="14 18" id="KW-0573">Peptidoglycan synthesis</keyword>
<dbReference type="PROSITE" id="PS00843">
    <property type="entry name" value="DALA_DALA_LIGASE_1"/>
    <property type="match status" value="1"/>
</dbReference>
<protein>
    <recommendedName>
        <fullName evidence="6 18">D-alanine--D-alanine ligase</fullName>
        <ecNumber evidence="6 18">6.3.2.4</ecNumber>
    </recommendedName>
    <alternativeName>
        <fullName evidence="18">D-Ala-D-Ala ligase</fullName>
    </alternativeName>
    <alternativeName>
        <fullName evidence="18">D-alanylalanine synthetase</fullName>
    </alternativeName>
</protein>
<dbReference type="SUPFAM" id="SSF52440">
    <property type="entry name" value="PreATP-grasp domain"/>
    <property type="match status" value="1"/>
</dbReference>
<sequence length="306" mass="32234">MSMDFGKVAVLYGGMSAEREVSLVSGAAVHEALCAAGVDAHLVDTLDRQALFSLRERGFARAFVILHGRGGEDGQTQAILDALAIPYTGAGVAACAIAMDKVLTKRLWAADGLPVQPDMVIDGSTSFDALVTRLGASSFAVKPALEGSSVGISRVSGQEDLAAAYAKAGGASEKVMAEPWVAGRELTCAIIGDEALPVVEIRPANSHQFYDYDAKYRDDNTRYLCPAPLDAALSGEIQALTRRAFASIGAKGWARVDFILNEANRPWLLEINMAPGMTSHSLVPLAGKAAGLDFQAVVLKILAQTL</sequence>
<dbReference type="GO" id="GO:0005829">
    <property type="term" value="C:cytosol"/>
    <property type="evidence" value="ECO:0007669"/>
    <property type="project" value="TreeGrafter"/>
</dbReference>
<feature type="active site" evidence="19">
    <location>
        <position position="148"/>
    </location>
</feature>
<dbReference type="AlphaFoldDB" id="A0A381EBL2"/>
<comment type="subcellular location">
    <subcellularLocation>
        <location evidence="3 18">Cytoplasm</location>
    </subcellularLocation>
</comment>
<organism evidence="23 24">
    <name type="scientific">Cardiobacterium valvarum</name>
    <dbReference type="NCBI Taxonomy" id="194702"/>
    <lineage>
        <taxon>Bacteria</taxon>
        <taxon>Pseudomonadati</taxon>
        <taxon>Pseudomonadota</taxon>
        <taxon>Gammaproteobacteria</taxon>
        <taxon>Cardiobacteriales</taxon>
        <taxon>Cardiobacteriaceae</taxon>
        <taxon>Cardiobacterium</taxon>
    </lineage>
</organism>
<dbReference type="Gene3D" id="3.30.1490.20">
    <property type="entry name" value="ATP-grasp fold, A domain"/>
    <property type="match status" value="1"/>
</dbReference>
<dbReference type="InterPro" id="IPR000291">
    <property type="entry name" value="D-Ala_lig_Van_CS"/>
</dbReference>
<dbReference type="PIRSF" id="PIRSF039102">
    <property type="entry name" value="Ddl/VanB"/>
    <property type="match status" value="1"/>
</dbReference>
<dbReference type="NCBIfam" id="TIGR01205">
    <property type="entry name" value="D_ala_D_alaTIGR"/>
    <property type="match status" value="1"/>
</dbReference>
<evidence type="ECO:0000256" key="19">
    <source>
        <dbReference type="PIRSR" id="PIRSR039102-1"/>
    </source>
</evidence>
<evidence type="ECO:0000256" key="2">
    <source>
        <dbReference type="ARBA" id="ARBA00003921"/>
    </source>
</evidence>
<reference evidence="23 24" key="1">
    <citation type="submission" date="2018-06" db="EMBL/GenBank/DDBJ databases">
        <authorList>
            <consortium name="Pathogen Informatics"/>
            <person name="Doyle S."/>
        </authorList>
    </citation>
    <scope>NUCLEOTIDE SEQUENCE [LARGE SCALE GENOMIC DNA]</scope>
    <source>
        <strain evidence="23 24">NCTC13294</strain>
    </source>
</reference>
<evidence type="ECO:0000256" key="11">
    <source>
        <dbReference type="ARBA" id="ARBA00022840"/>
    </source>
</evidence>
<keyword evidence="16 18" id="KW-0961">Cell wall biogenesis/degradation</keyword>
<dbReference type="PANTHER" id="PTHR23132">
    <property type="entry name" value="D-ALANINE--D-ALANINE LIGASE"/>
    <property type="match status" value="1"/>
</dbReference>
<dbReference type="GO" id="GO:0046872">
    <property type="term" value="F:metal ion binding"/>
    <property type="evidence" value="ECO:0007669"/>
    <property type="project" value="UniProtKB-KW"/>
</dbReference>
<feature type="binding site" evidence="20">
    <location>
        <position position="257"/>
    </location>
    <ligand>
        <name>Mg(2+)</name>
        <dbReference type="ChEBI" id="CHEBI:18420"/>
        <label>1</label>
    </ligand>
</feature>
<evidence type="ECO:0000256" key="8">
    <source>
        <dbReference type="ARBA" id="ARBA00022598"/>
    </source>
</evidence>
<evidence type="ECO:0000256" key="16">
    <source>
        <dbReference type="ARBA" id="ARBA00023316"/>
    </source>
</evidence>
<keyword evidence="9 20" id="KW-0479">Metal-binding</keyword>
<dbReference type="GO" id="GO:0008716">
    <property type="term" value="F:D-alanine-D-alanine ligase activity"/>
    <property type="evidence" value="ECO:0007669"/>
    <property type="project" value="UniProtKB-UniRule"/>
</dbReference>
<evidence type="ECO:0000256" key="3">
    <source>
        <dbReference type="ARBA" id="ARBA00004496"/>
    </source>
</evidence>
<keyword evidence="15 20" id="KW-0464">Manganese</keyword>
<keyword evidence="8 18" id="KW-0436">Ligase</keyword>
<feature type="binding site" evidence="20">
    <location>
        <position position="270"/>
    </location>
    <ligand>
        <name>Mg(2+)</name>
        <dbReference type="ChEBI" id="CHEBI:18420"/>
        <label>1</label>
    </ligand>
</feature>
<evidence type="ECO:0000256" key="14">
    <source>
        <dbReference type="ARBA" id="ARBA00022984"/>
    </source>
</evidence>
<evidence type="ECO:0000256" key="7">
    <source>
        <dbReference type="ARBA" id="ARBA00022490"/>
    </source>
</evidence>
<evidence type="ECO:0000256" key="13">
    <source>
        <dbReference type="ARBA" id="ARBA00022960"/>
    </source>
</evidence>
<dbReference type="Gene3D" id="3.40.50.20">
    <property type="match status" value="1"/>
</dbReference>
<dbReference type="NCBIfam" id="NF002378">
    <property type="entry name" value="PRK01372.1"/>
    <property type="match status" value="1"/>
</dbReference>
<keyword evidence="10 21" id="KW-0547">Nucleotide-binding</keyword>
<dbReference type="InterPro" id="IPR011095">
    <property type="entry name" value="Dala_Dala_lig_C"/>
</dbReference>
<dbReference type="PANTHER" id="PTHR23132:SF23">
    <property type="entry name" value="D-ALANINE--D-ALANINE LIGASE B"/>
    <property type="match status" value="1"/>
</dbReference>
<evidence type="ECO:0000256" key="9">
    <source>
        <dbReference type="ARBA" id="ARBA00022723"/>
    </source>
</evidence>
<keyword evidence="13 18" id="KW-0133">Cell shape</keyword>
<dbReference type="UniPathway" id="UPA00219"/>
<keyword evidence="24" id="KW-1185">Reference proteome</keyword>
<comment type="similarity">
    <text evidence="5 18">Belongs to the D-alanine--D-alanine ligase family.</text>
</comment>
<dbReference type="FunFam" id="3.30.470.20:FF:000008">
    <property type="entry name" value="D-alanine--D-alanine ligase"/>
    <property type="match status" value="1"/>
</dbReference>
<dbReference type="GO" id="GO:0071555">
    <property type="term" value="P:cell wall organization"/>
    <property type="evidence" value="ECO:0007669"/>
    <property type="project" value="UniProtKB-KW"/>
</dbReference>
<evidence type="ECO:0000256" key="20">
    <source>
        <dbReference type="PIRSR" id="PIRSR039102-3"/>
    </source>
</evidence>
<dbReference type="Pfam" id="PF07478">
    <property type="entry name" value="Dala_Dala_lig_C"/>
    <property type="match status" value="1"/>
</dbReference>
<dbReference type="InterPro" id="IPR016185">
    <property type="entry name" value="PreATP-grasp_dom_sf"/>
</dbReference>
<dbReference type="GO" id="GO:0005524">
    <property type="term" value="F:ATP binding"/>
    <property type="evidence" value="ECO:0007669"/>
    <property type="project" value="UniProtKB-UniRule"/>
</dbReference>
<proteinExistence type="inferred from homology"/>
<feature type="active site" evidence="19">
    <location>
        <position position="18"/>
    </location>
</feature>
<feature type="domain" description="ATP-grasp" evidence="22">
    <location>
        <begin position="105"/>
        <end position="303"/>
    </location>
</feature>
<evidence type="ECO:0000313" key="23">
    <source>
        <dbReference type="EMBL" id="SUX24177.1"/>
    </source>
</evidence>
<comment type="pathway">
    <text evidence="4 18">Cell wall biogenesis; peptidoglycan biosynthesis.</text>
</comment>
<dbReference type="RefSeq" id="WP_115611956.1">
    <property type="nucleotide sequence ID" value="NZ_JBHLZC010000002.1"/>
</dbReference>
<dbReference type="GO" id="GO:0009252">
    <property type="term" value="P:peptidoglycan biosynthetic process"/>
    <property type="evidence" value="ECO:0007669"/>
    <property type="project" value="UniProtKB-UniRule"/>
</dbReference>
<dbReference type="SUPFAM" id="SSF56059">
    <property type="entry name" value="Glutathione synthetase ATP-binding domain-like"/>
    <property type="match status" value="1"/>
</dbReference>
<evidence type="ECO:0000256" key="6">
    <source>
        <dbReference type="ARBA" id="ARBA00012216"/>
    </source>
</evidence>
<evidence type="ECO:0000256" key="1">
    <source>
        <dbReference type="ARBA" id="ARBA00001936"/>
    </source>
</evidence>